<organism evidence="1 2">
    <name type="scientific">Maribacter vaceletii</name>
    <dbReference type="NCBI Taxonomy" id="1206816"/>
    <lineage>
        <taxon>Bacteria</taxon>
        <taxon>Pseudomonadati</taxon>
        <taxon>Bacteroidota</taxon>
        <taxon>Flavobacteriia</taxon>
        <taxon>Flavobacteriales</taxon>
        <taxon>Flavobacteriaceae</taxon>
        <taxon>Maribacter</taxon>
    </lineage>
</organism>
<evidence type="ECO:0000313" key="2">
    <source>
        <dbReference type="Proteomes" id="UP000269412"/>
    </source>
</evidence>
<dbReference type="AlphaFoldDB" id="A0A495E6D7"/>
<gene>
    <name evidence="1" type="ORF">CLV91_2472</name>
</gene>
<keyword evidence="2" id="KW-1185">Reference proteome</keyword>
<dbReference type="RefSeq" id="WP_170146751.1">
    <property type="nucleotide sequence ID" value="NZ_RBIQ01000009.1"/>
</dbReference>
<dbReference type="Proteomes" id="UP000269412">
    <property type="component" value="Unassembled WGS sequence"/>
</dbReference>
<dbReference type="EMBL" id="RBIQ01000009">
    <property type="protein sequence ID" value="RKR12346.1"/>
    <property type="molecule type" value="Genomic_DNA"/>
</dbReference>
<protein>
    <submittedName>
        <fullName evidence="1">Uncharacterized protein</fullName>
    </submittedName>
</protein>
<sequence length="58" mass="6528">MTFFTILLLLVGLNAIIMLFSLKNINQKPKSIGKEISDISKTKIYPIDLANSNYKKAI</sequence>
<reference evidence="1 2" key="1">
    <citation type="submission" date="2018-10" db="EMBL/GenBank/DDBJ databases">
        <title>Genomic Encyclopedia of Archaeal and Bacterial Type Strains, Phase II (KMG-II): from individual species to whole genera.</title>
        <authorList>
            <person name="Goeker M."/>
        </authorList>
    </citation>
    <scope>NUCLEOTIDE SEQUENCE [LARGE SCALE GENOMIC DNA]</scope>
    <source>
        <strain evidence="1 2">DSM 25230</strain>
    </source>
</reference>
<proteinExistence type="predicted"/>
<evidence type="ECO:0000313" key="1">
    <source>
        <dbReference type="EMBL" id="RKR12346.1"/>
    </source>
</evidence>
<comment type="caution">
    <text evidence="1">The sequence shown here is derived from an EMBL/GenBank/DDBJ whole genome shotgun (WGS) entry which is preliminary data.</text>
</comment>
<accession>A0A495E6D7</accession>
<name>A0A495E6D7_9FLAO</name>